<dbReference type="EMBL" id="FNAO01000005">
    <property type="protein sequence ID" value="SDE42877.1"/>
    <property type="molecule type" value="Genomic_DNA"/>
</dbReference>
<accession>A0A1G7CUA2</accession>
<proteinExistence type="predicted"/>
<evidence type="ECO:0000313" key="2">
    <source>
        <dbReference type="Proteomes" id="UP000199109"/>
    </source>
</evidence>
<dbReference type="AlphaFoldDB" id="A0A1G7CUA2"/>
<gene>
    <name evidence="1" type="ORF">SAMN05421636_10534</name>
</gene>
<keyword evidence="2" id="KW-1185">Reference proteome</keyword>
<name>A0A1G7CUA2_9FLAO</name>
<evidence type="ECO:0000313" key="1">
    <source>
        <dbReference type="EMBL" id="SDE42877.1"/>
    </source>
</evidence>
<dbReference type="STRING" id="641691.SAMN05421636_10534"/>
<protein>
    <submittedName>
        <fullName evidence="1">Uncharacterized protein</fullName>
    </submittedName>
</protein>
<sequence>MKSLKMTWISFNKIFDLDFSLNSSILCRLSFRQKIFRDVEYLGQF</sequence>
<dbReference type="Proteomes" id="UP000199109">
    <property type="component" value="Unassembled WGS sequence"/>
</dbReference>
<organism evidence="1 2">
    <name type="scientific">Pricia antarctica</name>
    <dbReference type="NCBI Taxonomy" id="641691"/>
    <lineage>
        <taxon>Bacteria</taxon>
        <taxon>Pseudomonadati</taxon>
        <taxon>Bacteroidota</taxon>
        <taxon>Flavobacteriia</taxon>
        <taxon>Flavobacteriales</taxon>
        <taxon>Flavobacteriaceae</taxon>
        <taxon>Pricia</taxon>
    </lineage>
</organism>
<reference evidence="1 2" key="1">
    <citation type="submission" date="2016-10" db="EMBL/GenBank/DDBJ databases">
        <authorList>
            <person name="de Groot N.N."/>
        </authorList>
    </citation>
    <scope>NUCLEOTIDE SEQUENCE [LARGE SCALE GENOMIC DNA]</scope>
    <source>
        <strain evidence="1 2">DSM 23421</strain>
    </source>
</reference>